<evidence type="ECO:0000256" key="3">
    <source>
        <dbReference type="ARBA" id="ARBA00022603"/>
    </source>
</evidence>
<evidence type="ECO:0000259" key="6">
    <source>
        <dbReference type="PROSITE" id="PS50123"/>
    </source>
</evidence>
<dbReference type="InterPro" id="IPR000780">
    <property type="entry name" value="CheR_MeTrfase"/>
</dbReference>
<dbReference type="GO" id="GO:0008168">
    <property type="term" value="F:methyltransferase activity"/>
    <property type="evidence" value="ECO:0007669"/>
    <property type="project" value="UniProtKB-KW"/>
</dbReference>
<dbReference type="GO" id="GO:0032259">
    <property type="term" value="P:methylation"/>
    <property type="evidence" value="ECO:0007669"/>
    <property type="project" value="UniProtKB-KW"/>
</dbReference>
<dbReference type="Pfam" id="PF03705">
    <property type="entry name" value="CheR_N"/>
    <property type="match status" value="1"/>
</dbReference>
<comment type="caution">
    <text evidence="7">The sequence shown here is derived from an EMBL/GenBank/DDBJ whole genome shotgun (WGS) entry which is preliminary data.</text>
</comment>
<evidence type="ECO:0000256" key="2">
    <source>
        <dbReference type="ARBA" id="ARBA00012534"/>
    </source>
</evidence>
<dbReference type="PROSITE" id="PS50123">
    <property type="entry name" value="CHER"/>
    <property type="match status" value="1"/>
</dbReference>
<dbReference type="InterPro" id="IPR022642">
    <property type="entry name" value="CheR_C"/>
</dbReference>
<evidence type="ECO:0000256" key="5">
    <source>
        <dbReference type="ARBA" id="ARBA00022691"/>
    </source>
</evidence>
<dbReference type="InterPro" id="IPR022641">
    <property type="entry name" value="CheR_N"/>
</dbReference>
<dbReference type="Gene3D" id="3.40.50.150">
    <property type="entry name" value="Vaccinia Virus protein VP39"/>
    <property type="match status" value="1"/>
</dbReference>
<dbReference type="RefSeq" id="WP_254155021.1">
    <property type="nucleotide sequence ID" value="NZ_JAHESD010000045.1"/>
</dbReference>
<evidence type="ECO:0000313" key="8">
    <source>
        <dbReference type="Proteomes" id="UP000772618"/>
    </source>
</evidence>
<dbReference type="Proteomes" id="UP000772618">
    <property type="component" value="Unassembled WGS sequence"/>
</dbReference>
<dbReference type="PANTHER" id="PTHR24422">
    <property type="entry name" value="CHEMOTAXIS PROTEIN METHYLTRANSFERASE"/>
    <property type="match status" value="1"/>
</dbReference>
<dbReference type="InterPro" id="IPR036804">
    <property type="entry name" value="CheR_N_sf"/>
</dbReference>
<dbReference type="PANTHER" id="PTHR24422:SF26">
    <property type="entry name" value="CHEMOTAXIS PROTEIN METHYLTRANSFERASE"/>
    <property type="match status" value="1"/>
</dbReference>
<dbReference type="PRINTS" id="PR00996">
    <property type="entry name" value="CHERMTFRASE"/>
</dbReference>
<keyword evidence="8" id="KW-1185">Reference proteome</keyword>
<keyword evidence="4" id="KW-0808">Transferase</keyword>
<dbReference type="Pfam" id="PF01739">
    <property type="entry name" value="CheR"/>
    <property type="match status" value="1"/>
</dbReference>
<dbReference type="SUPFAM" id="SSF53335">
    <property type="entry name" value="S-adenosyl-L-methionine-dependent methyltransferases"/>
    <property type="match status" value="1"/>
</dbReference>
<dbReference type="EC" id="2.1.1.80" evidence="2"/>
<feature type="domain" description="CheR-type methyltransferase" evidence="6">
    <location>
        <begin position="4"/>
        <end position="280"/>
    </location>
</feature>
<accession>A0ABS5VWF2</accession>
<dbReference type="InterPro" id="IPR029063">
    <property type="entry name" value="SAM-dependent_MTases_sf"/>
</dbReference>
<dbReference type="InterPro" id="IPR026024">
    <property type="entry name" value="Chemotaxis_MeTrfase_CheR"/>
</dbReference>
<dbReference type="Gene3D" id="1.10.155.10">
    <property type="entry name" value="Chemotaxis receptor methyltransferase CheR, N-terminal domain"/>
    <property type="match status" value="1"/>
</dbReference>
<dbReference type="SMART" id="SM00138">
    <property type="entry name" value="MeTrc"/>
    <property type="match status" value="1"/>
</dbReference>
<sequence>MIESAPLSVKLTTSEFARISSFIYKECGINLSPAKRVLVESRLQKRLAHFKFTSFTAYCDYVMGVGGKKEELVNMIDAVATNKTDFFREPVHFQFMENEALPSFTEEGSSRCFKIWSSACSTGEEPYTIAMVMEEFCLQHRIDYRITATDISTKALRKAAEAIYADRTISDVPMGLRKRYLLKSKDTENPTVRFIPRLRSKVQYKRLNLMDDVLDVDYDFDIVFCRNVLIYFDRKTQEAVVNKLLSHLRPGGYLFIGHSESIYQMKLPVTQIRPTIFQKI</sequence>
<keyword evidence="3 7" id="KW-0489">Methyltransferase</keyword>
<dbReference type="EMBL" id="JAHESD010000045">
    <property type="protein sequence ID" value="MBT1705064.1"/>
    <property type="molecule type" value="Genomic_DNA"/>
</dbReference>
<comment type="catalytic activity">
    <reaction evidence="1">
        <text>L-glutamyl-[protein] + S-adenosyl-L-methionine = [protein]-L-glutamate 5-O-methyl ester + S-adenosyl-L-homocysteine</text>
        <dbReference type="Rhea" id="RHEA:24452"/>
        <dbReference type="Rhea" id="RHEA-COMP:10208"/>
        <dbReference type="Rhea" id="RHEA-COMP:10311"/>
        <dbReference type="ChEBI" id="CHEBI:29973"/>
        <dbReference type="ChEBI" id="CHEBI:57856"/>
        <dbReference type="ChEBI" id="CHEBI:59789"/>
        <dbReference type="ChEBI" id="CHEBI:82795"/>
        <dbReference type="EC" id="2.1.1.80"/>
    </reaction>
</comment>
<dbReference type="SUPFAM" id="SSF47757">
    <property type="entry name" value="Chemotaxis receptor methyltransferase CheR, N-terminal domain"/>
    <property type="match status" value="1"/>
</dbReference>
<dbReference type="PIRSF" id="PIRSF000410">
    <property type="entry name" value="CheR"/>
    <property type="match status" value="1"/>
</dbReference>
<gene>
    <name evidence="7" type="ORF">KK060_17355</name>
</gene>
<organism evidence="7 8">
    <name type="scientific">Chryseosolibacter indicus</name>
    <dbReference type="NCBI Taxonomy" id="2782351"/>
    <lineage>
        <taxon>Bacteria</taxon>
        <taxon>Pseudomonadati</taxon>
        <taxon>Bacteroidota</taxon>
        <taxon>Cytophagia</taxon>
        <taxon>Cytophagales</taxon>
        <taxon>Chryseotaleaceae</taxon>
        <taxon>Chryseosolibacter</taxon>
    </lineage>
</organism>
<dbReference type="CDD" id="cd02440">
    <property type="entry name" value="AdoMet_MTases"/>
    <property type="match status" value="1"/>
</dbReference>
<reference evidence="7 8" key="1">
    <citation type="submission" date="2021-05" db="EMBL/GenBank/DDBJ databases">
        <title>A Polyphasic approach of four new species of the genus Ohtaekwangia: Ohtaekwangia histidinii sp. nov., Ohtaekwangia cretensis sp. nov., Ohtaekwangia indiensis sp. nov., Ohtaekwangia reichenbachii sp. nov. from diverse environment.</title>
        <authorList>
            <person name="Octaviana S."/>
        </authorList>
    </citation>
    <scope>NUCLEOTIDE SEQUENCE [LARGE SCALE GENOMIC DNA]</scope>
    <source>
        <strain evidence="7 8">PWU20</strain>
    </source>
</reference>
<evidence type="ECO:0000256" key="4">
    <source>
        <dbReference type="ARBA" id="ARBA00022679"/>
    </source>
</evidence>
<name>A0ABS5VWF2_9BACT</name>
<dbReference type="InterPro" id="IPR050903">
    <property type="entry name" value="Bact_Chemotaxis_MeTrfase"/>
</dbReference>
<evidence type="ECO:0000313" key="7">
    <source>
        <dbReference type="EMBL" id="MBT1705064.1"/>
    </source>
</evidence>
<evidence type="ECO:0000256" key="1">
    <source>
        <dbReference type="ARBA" id="ARBA00001541"/>
    </source>
</evidence>
<keyword evidence="5" id="KW-0949">S-adenosyl-L-methionine</keyword>
<protein>
    <recommendedName>
        <fullName evidence="2">protein-glutamate O-methyltransferase</fullName>
        <ecNumber evidence="2">2.1.1.80</ecNumber>
    </recommendedName>
</protein>
<proteinExistence type="predicted"/>